<feature type="transmembrane region" description="Helical" evidence="1">
    <location>
        <begin position="164"/>
        <end position="187"/>
    </location>
</feature>
<keyword evidence="1" id="KW-1133">Transmembrane helix</keyword>
<dbReference type="Proteomes" id="UP001589870">
    <property type="component" value="Unassembled WGS sequence"/>
</dbReference>
<evidence type="ECO:0000313" key="2">
    <source>
        <dbReference type="EMBL" id="MFC0860911.1"/>
    </source>
</evidence>
<keyword evidence="1" id="KW-0812">Transmembrane</keyword>
<evidence type="ECO:0000313" key="3">
    <source>
        <dbReference type="Proteomes" id="UP001589870"/>
    </source>
</evidence>
<dbReference type="EMBL" id="JBHMQT010000003">
    <property type="protein sequence ID" value="MFC0860911.1"/>
    <property type="molecule type" value="Genomic_DNA"/>
</dbReference>
<accession>A0ABV6TXH3</accession>
<proteinExistence type="predicted"/>
<dbReference type="RefSeq" id="WP_394299167.1">
    <property type="nucleotide sequence ID" value="NZ_JBHMQT010000003.1"/>
</dbReference>
<dbReference type="Pfam" id="PF18159">
    <property type="entry name" value="S_4TM"/>
    <property type="match status" value="1"/>
</dbReference>
<feature type="transmembrane region" description="Helical" evidence="1">
    <location>
        <begin position="38"/>
        <end position="56"/>
    </location>
</feature>
<gene>
    <name evidence="2" type="ORF">ACFHYQ_01245</name>
</gene>
<keyword evidence="1" id="KW-0472">Membrane</keyword>
<name>A0ABV6TXH3_9ACTN</name>
<keyword evidence="3" id="KW-1185">Reference proteome</keyword>
<sequence length="300" mass="33045">MASGQPTPIAIAQNTDYSRRLLAAQSRLYTDAKRIHDARVATVVVLAIATVALALTLPDLRLVVGTIGGAITFLWSIMASGREKRRRREAAYVQEEFDTHVFGLPWNNFAADHPSPSVIAESAARYRGNRTKDWYPDTRNVVRPLDVLICQRSNLGWGSSMHRLYAAGLTGSVVFLVVAGVTVALVARLSAADALTAVLIPFLGPVRELVEMVQANRDSGDMKAKTEAKVLDLWSRGLKDATAVTVDDCRAVQDRILSIRQSNAHVPDWLDNIRRSHNEALMQESAEHMIEEAVRHGRVC</sequence>
<comment type="caution">
    <text evidence="2">The sequence shown here is derived from an EMBL/GenBank/DDBJ whole genome shotgun (WGS) entry which is preliminary data.</text>
</comment>
<reference evidence="2 3" key="1">
    <citation type="submission" date="2024-09" db="EMBL/GenBank/DDBJ databases">
        <authorList>
            <person name="Sun Q."/>
            <person name="Mori K."/>
        </authorList>
    </citation>
    <scope>NUCLEOTIDE SEQUENCE [LARGE SCALE GENOMIC DNA]</scope>
    <source>
        <strain evidence="2 3">TBRC 1851</strain>
    </source>
</reference>
<protein>
    <submittedName>
        <fullName evidence="2">S-4TM family putative pore-forming effector</fullName>
    </submittedName>
</protein>
<dbReference type="InterPro" id="IPR049920">
    <property type="entry name" value="IK1_05631-like"/>
</dbReference>
<organism evidence="2 3">
    <name type="scientific">Sphaerimonospora cavernae</name>
    <dbReference type="NCBI Taxonomy" id="1740611"/>
    <lineage>
        <taxon>Bacteria</taxon>
        <taxon>Bacillati</taxon>
        <taxon>Actinomycetota</taxon>
        <taxon>Actinomycetes</taxon>
        <taxon>Streptosporangiales</taxon>
        <taxon>Streptosporangiaceae</taxon>
        <taxon>Sphaerimonospora</taxon>
    </lineage>
</organism>
<evidence type="ECO:0000256" key="1">
    <source>
        <dbReference type="SAM" id="Phobius"/>
    </source>
</evidence>
<feature type="transmembrane region" description="Helical" evidence="1">
    <location>
        <begin position="62"/>
        <end position="79"/>
    </location>
</feature>